<evidence type="ECO:0000256" key="5">
    <source>
        <dbReference type="ARBA" id="ARBA00023136"/>
    </source>
</evidence>
<feature type="transmembrane region" description="Helical" evidence="6">
    <location>
        <begin position="104"/>
        <end position="121"/>
    </location>
</feature>
<dbReference type="Proteomes" id="UP000278746">
    <property type="component" value="Unassembled WGS sequence"/>
</dbReference>
<evidence type="ECO:0000256" key="6">
    <source>
        <dbReference type="SAM" id="Phobius"/>
    </source>
</evidence>
<feature type="domain" description="Type II secretion system protein GspF" evidence="7">
    <location>
        <begin position="166"/>
        <end position="292"/>
    </location>
</feature>
<keyword evidence="2" id="KW-1003">Cell membrane</keyword>
<dbReference type="InterPro" id="IPR018076">
    <property type="entry name" value="T2SS_GspF_dom"/>
</dbReference>
<dbReference type="Pfam" id="PF00482">
    <property type="entry name" value="T2SSF"/>
    <property type="match status" value="1"/>
</dbReference>
<keyword evidence="4 6" id="KW-1133">Transmembrane helix</keyword>
<sequence length="314" mass="35356">MNEGFMSVVTMLNATVLLLLLISFVFIWLYVAKKQKLIRYVGESKQKKKKKRSLKEKLWEPVLKGSHYVGPTAVKYPLFVNKERDEKQLTYAGHPMRLTLEGFYGMRYLLGFGSLLVFWIYNMMGMPFGLILMLLMPIAGFLFPNIWIRLRAKERQEIISATMPDFMDTVSISLRAGASLDGALRQVSERMDGPLSEEISRFTRETSLGVPRKTAFGQLLERNTSKELESLVTSLVQGEELGVPISQTFNVQASDLRHTRGFKAKEKAAKASPQITLVTTFLVAPSVLLLVVGLMVLNLIYNPGAFGLDIFFGS</sequence>
<comment type="caution">
    <text evidence="8">The sequence shown here is derived from an EMBL/GenBank/DDBJ whole genome shotgun (WGS) entry which is preliminary data.</text>
</comment>
<name>A0A3M7TR62_9BACI</name>
<dbReference type="GO" id="GO:0005886">
    <property type="term" value="C:plasma membrane"/>
    <property type="evidence" value="ECO:0007669"/>
    <property type="project" value="UniProtKB-SubCell"/>
</dbReference>
<feature type="transmembrane region" description="Helical" evidence="6">
    <location>
        <begin position="275"/>
        <end position="301"/>
    </location>
</feature>
<organism evidence="8 9">
    <name type="scientific">Alteribacter keqinensis</name>
    <dbReference type="NCBI Taxonomy" id="2483800"/>
    <lineage>
        <taxon>Bacteria</taxon>
        <taxon>Bacillati</taxon>
        <taxon>Bacillota</taxon>
        <taxon>Bacilli</taxon>
        <taxon>Bacillales</taxon>
        <taxon>Bacillaceae</taxon>
        <taxon>Alteribacter</taxon>
    </lineage>
</organism>
<feature type="transmembrane region" description="Helical" evidence="6">
    <location>
        <begin position="12"/>
        <end position="31"/>
    </location>
</feature>
<evidence type="ECO:0000313" key="9">
    <source>
        <dbReference type="Proteomes" id="UP000278746"/>
    </source>
</evidence>
<evidence type="ECO:0000256" key="2">
    <source>
        <dbReference type="ARBA" id="ARBA00022475"/>
    </source>
</evidence>
<dbReference type="OrthoDB" id="2574794at2"/>
<proteinExistence type="predicted"/>
<evidence type="ECO:0000256" key="4">
    <source>
        <dbReference type="ARBA" id="ARBA00022989"/>
    </source>
</evidence>
<dbReference type="EMBL" id="RHIB01000003">
    <property type="protein sequence ID" value="RNA66840.1"/>
    <property type="molecule type" value="Genomic_DNA"/>
</dbReference>
<keyword evidence="3 6" id="KW-0812">Transmembrane</keyword>
<dbReference type="AlphaFoldDB" id="A0A3M7TR62"/>
<gene>
    <name evidence="8" type="ORF">EBO34_16670</name>
</gene>
<evidence type="ECO:0000259" key="7">
    <source>
        <dbReference type="Pfam" id="PF00482"/>
    </source>
</evidence>
<dbReference type="PANTHER" id="PTHR35007">
    <property type="entry name" value="INTEGRAL MEMBRANE PROTEIN-RELATED"/>
    <property type="match status" value="1"/>
</dbReference>
<accession>A0A3M7TR62</accession>
<dbReference type="PANTHER" id="PTHR35007:SF2">
    <property type="entry name" value="PILUS ASSEMBLE PROTEIN"/>
    <property type="match status" value="1"/>
</dbReference>
<evidence type="ECO:0000256" key="3">
    <source>
        <dbReference type="ARBA" id="ARBA00022692"/>
    </source>
</evidence>
<feature type="transmembrane region" description="Helical" evidence="6">
    <location>
        <begin position="127"/>
        <end position="148"/>
    </location>
</feature>
<evidence type="ECO:0000313" key="8">
    <source>
        <dbReference type="EMBL" id="RNA66840.1"/>
    </source>
</evidence>
<comment type="subcellular location">
    <subcellularLocation>
        <location evidence="1">Cell membrane</location>
        <topology evidence="1">Multi-pass membrane protein</topology>
    </subcellularLocation>
</comment>
<evidence type="ECO:0000256" key="1">
    <source>
        <dbReference type="ARBA" id="ARBA00004651"/>
    </source>
</evidence>
<reference evidence="8 9" key="1">
    <citation type="submission" date="2018-10" db="EMBL/GenBank/DDBJ databases">
        <title>Bacillus Keqinensis sp. nov., a moderately halophilic bacterium isolated from a saline-alkaline lake.</title>
        <authorList>
            <person name="Wang H."/>
        </authorList>
    </citation>
    <scope>NUCLEOTIDE SEQUENCE [LARGE SCALE GENOMIC DNA]</scope>
    <source>
        <strain evidence="8 9">KQ-3</strain>
    </source>
</reference>
<dbReference type="RefSeq" id="WP_122900683.1">
    <property type="nucleotide sequence ID" value="NZ_RHIB01000003.1"/>
</dbReference>
<keyword evidence="9" id="KW-1185">Reference proteome</keyword>
<protein>
    <recommendedName>
        <fullName evidence="7">Type II secretion system protein GspF domain-containing protein</fullName>
    </recommendedName>
</protein>
<keyword evidence="5 6" id="KW-0472">Membrane</keyword>